<dbReference type="GO" id="GO:0051707">
    <property type="term" value="P:response to other organism"/>
    <property type="evidence" value="ECO:0007669"/>
    <property type="project" value="UniProtKB-ARBA"/>
</dbReference>
<dbReference type="GO" id="GO:0009653">
    <property type="term" value="P:anatomical structure morphogenesis"/>
    <property type="evidence" value="ECO:0007669"/>
    <property type="project" value="UniProtKB-ARBA"/>
</dbReference>
<dbReference type="PRINTS" id="PR00019">
    <property type="entry name" value="LEURICHRPT"/>
</dbReference>
<evidence type="ECO:0000256" key="8">
    <source>
        <dbReference type="ARBA" id="ARBA00022989"/>
    </source>
</evidence>
<dbReference type="Pfam" id="PF13855">
    <property type="entry name" value="LRR_8"/>
    <property type="match status" value="1"/>
</dbReference>
<keyword evidence="3" id="KW-1003">Cell membrane</keyword>
<evidence type="ECO:0000256" key="5">
    <source>
        <dbReference type="ARBA" id="ARBA00022692"/>
    </source>
</evidence>
<keyword evidence="6 12" id="KW-0732">Signal</keyword>
<organism evidence="15 16">
    <name type="scientific">Heracleum sosnowskyi</name>
    <dbReference type="NCBI Taxonomy" id="360622"/>
    <lineage>
        <taxon>Eukaryota</taxon>
        <taxon>Viridiplantae</taxon>
        <taxon>Streptophyta</taxon>
        <taxon>Embryophyta</taxon>
        <taxon>Tracheophyta</taxon>
        <taxon>Spermatophyta</taxon>
        <taxon>Magnoliopsida</taxon>
        <taxon>eudicotyledons</taxon>
        <taxon>Gunneridae</taxon>
        <taxon>Pentapetalae</taxon>
        <taxon>asterids</taxon>
        <taxon>campanulids</taxon>
        <taxon>Apiales</taxon>
        <taxon>Apiaceae</taxon>
        <taxon>Apioideae</taxon>
        <taxon>apioid superclade</taxon>
        <taxon>Tordylieae</taxon>
        <taxon>Tordyliinae</taxon>
        <taxon>Heracleum</taxon>
    </lineage>
</organism>
<dbReference type="InterPro" id="IPR013210">
    <property type="entry name" value="LRR_N_plant-typ"/>
</dbReference>
<dbReference type="Proteomes" id="UP001237642">
    <property type="component" value="Unassembled WGS sequence"/>
</dbReference>
<dbReference type="SMART" id="SM00365">
    <property type="entry name" value="LRR_SD22"/>
    <property type="match status" value="7"/>
</dbReference>
<dbReference type="Pfam" id="PF00560">
    <property type="entry name" value="LRR_1"/>
    <property type="match status" value="10"/>
</dbReference>
<dbReference type="SUPFAM" id="SSF52058">
    <property type="entry name" value="L domain-like"/>
    <property type="match status" value="2"/>
</dbReference>
<feature type="domain" description="Leucine-rich repeat-containing N-terminal plant-type" evidence="13">
    <location>
        <begin position="42"/>
        <end position="84"/>
    </location>
</feature>
<dbReference type="Pfam" id="PF08263">
    <property type="entry name" value="LRRNT_2"/>
    <property type="match status" value="1"/>
</dbReference>
<dbReference type="FunFam" id="3.80.10.10:FF:000111">
    <property type="entry name" value="LRR receptor-like serine/threonine-protein kinase ERECTA"/>
    <property type="match status" value="1"/>
</dbReference>
<dbReference type="Pfam" id="PF23598">
    <property type="entry name" value="LRR_14"/>
    <property type="match status" value="1"/>
</dbReference>
<dbReference type="SUPFAM" id="SSF52047">
    <property type="entry name" value="RNI-like"/>
    <property type="match status" value="1"/>
</dbReference>
<dbReference type="PANTHER" id="PTHR48063:SF98">
    <property type="entry name" value="LRR RECEPTOR-LIKE SERINE_THREONINE-PROTEIN KINASE FLS2"/>
    <property type="match status" value="1"/>
</dbReference>
<dbReference type="InterPro" id="IPR046956">
    <property type="entry name" value="RLP23-like"/>
</dbReference>
<keyword evidence="15" id="KW-0675">Receptor</keyword>
<accession>A0AAD8HD48</accession>
<dbReference type="AlphaFoldDB" id="A0AAD8HD48"/>
<keyword evidence="4" id="KW-0433">Leucine-rich repeat</keyword>
<dbReference type="InterPro" id="IPR055414">
    <property type="entry name" value="LRR_R13L4/SHOC2-like"/>
</dbReference>
<evidence type="ECO:0000259" key="14">
    <source>
        <dbReference type="Pfam" id="PF23598"/>
    </source>
</evidence>
<feature type="signal peptide" evidence="12">
    <location>
        <begin position="1"/>
        <end position="26"/>
    </location>
</feature>
<dbReference type="FunFam" id="3.80.10.10:FF:000095">
    <property type="entry name" value="LRR receptor-like serine/threonine-protein kinase GSO1"/>
    <property type="match status" value="1"/>
</dbReference>
<evidence type="ECO:0000256" key="3">
    <source>
        <dbReference type="ARBA" id="ARBA00022475"/>
    </source>
</evidence>
<evidence type="ECO:0000256" key="4">
    <source>
        <dbReference type="ARBA" id="ARBA00022614"/>
    </source>
</evidence>
<dbReference type="FunFam" id="3.80.10.10:FF:000356">
    <property type="entry name" value="LRR receptor-like serine/threonine-protein kinase"/>
    <property type="match status" value="1"/>
</dbReference>
<dbReference type="Gene3D" id="3.80.10.10">
    <property type="entry name" value="Ribonuclease Inhibitor"/>
    <property type="match status" value="5"/>
</dbReference>
<comment type="similarity">
    <text evidence="2">Belongs to the RLP family.</text>
</comment>
<evidence type="ECO:0000256" key="10">
    <source>
        <dbReference type="ARBA" id="ARBA00023180"/>
    </source>
</evidence>
<dbReference type="PANTHER" id="PTHR48063">
    <property type="entry name" value="LRR RECEPTOR-LIKE KINASE"/>
    <property type="match status" value="1"/>
</dbReference>
<feature type="domain" description="Disease resistance R13L4/SHOC-2-like LRR" evidence="14">
    <location>
        <begin position="114"/>
        <end position="317"/>
    </location>
</feature>
<keyword evidence="10" id="KW-0325">Glycoprotein</keyword>
<name>A0AAD8HD48_9APIA</name>
<feature type="transmembrane region" description="Helical" evidence="11">
    <location>
        <begin position="1048"/>
        <end position="1070"/>
    </location>
</feature>
<evidence type="ECO:0000256" key="2">
    <source>
        <dbReference type="ARBA" id="ARBA00009592"/>
    </source>
</evidence>
<dbReference type="GO" id="GO:0006952">
    <property type="term" value="P:defense response"/>
    <property type="evidence" value="ECO:0007669"/>
    <property type="project" value="UniProtKB-ARBA"/>
</dbReference>
<proteinExistence type="inferred from homology"/>
<keyword evidence="8 11" id="KW-1133">Transmembrane helix</keyword>
<comment type="subcellular location">
    <subcellularLocation>
        <location evidence="1">Cell membrane</location>
        <topology evidence="1">Single-pass type I membrane protein</topology>
    </subcellularLocation>
</comment>
<evidence type="ECO:0000313" key="16">
    <source>
        <dbReference type="Proteomes" id="UP001237642"/>
    </source>
</evidence>
<evidence type="ECO:0000256" key="6">
    <source>
        <dbReference type="ARBA" id="ARBA00022729"/>
    </source>
</evidence>
<evidence type="ECO:0000256" key="12">
    <source>
        <dbReference type="SAM" id="SignalP"/>
    </source>
</evidence>
<reference evidence="15" key="2">
    <citation type="submission" date="2023-05" db="EMBL/GenBank/DDBJ databases">
        <authorList>
            <person name="Schelkunov M.I."/>
        </authorList>
    </citation>
    <scope>NUCLEOTIDE SEQUENCE</scope>
    <source>
        <strain evidence="15">Hsosn_3</strain>
        <tissue evidence="15">Leaf</tissue>
    </source>
</reference>
<dbReference type="InterPro" id="IPR003591">
    <property type="entry name" value="Leu-rich_rpt_typical-subtyp"/>
</dbReference>
<dbReference type="GO" id="GO:0099402">
    <property type="term" value="P:plant organ development"/>
    <property type="evidence" value="ECO:0007669"/>
    <property type="project" value="UniProtKB-ARBA"/>
</dbReference>
<keyword evidence="5 11" id="KW-0812">Transmembrane</keyword>
<dbReference type="InterPro" id="IPR001611">
    <property type="entry name" value="Leu-rich_rpt"/>
</dbReference>
<dbReference type="GO" id="GO:0005886">
    <property type="term" value="C:plasma membrane"/>
    <property type="evidence" value="ECO:0007669"/>
    <property type="project" value="UniProtKB-SubCell"/>
</dbReference>
<dbReference type="SMART" id="SM00369">
    <property type="entry name" value="LRR_TYP"/>
    <property type="match status" value="14"/>
</dbReference>
<comment type="caution">
    <text evidence="15">The sequence shown here is derived from an EMBL/GenBank/DDBJ whole genome shotgun (WGS) entry which is preliminary data.</text>
</comment>
<evidence type="ECO:0000256" key="9">
    <source>
        <dbReference type="ARBA" id="ARBA00023136"/>
    </source>
</evidence>
<dbReference type="InterPro" id="IPR032675">
    <property type="entry name" value="LRR_dom_sf"/>
</dbReference>
<gene>
    <name evidence="15" type="ORF">POM88_039934</name>
</gene>
<evidence type="ECO:0000256" key="7">
    <source>
        <dbReference type="ARBA" id="ARBA00022737"/>
    </source>
</evidence>
<feature type="chain" id="PRO_5042104358" evidence="12">
    <location>
        <begin position="27"/>
        <end position="1104"/>
    </location>
</feature>
<keyword evidence="16" id="KW-1185">Reference proteome</keyword>
<dbReference type="FunFam" id="3.80.10.10:FF:000400">
    <property type="entry name" value="Nuclear pore complex protein NUP107"/>
    <property type="match status" value="1"/>
</dbReference>
<keyword evidence="9 11" id="KW-0472">Membrane</keyword>
<sequence length="1104" mass="123796">MTNTIYSLHVLVVVIFLLCMKTLSFGSESLSKNDKTVRCIEMERKALLVFKQGVISGTQRQDLLSSWKNEEEEDCCKWKGISCDDHTGHVTHLDISYPATPPYMFGRDVSISHSLLDLSYLNYLDLSGTFFGDLSIPKFIGSLTRLVHLDLSHTYIRGSIPYQFENLTNLQYLNLSHNSLSGPVPKFIGSLSSLRYLDLSSNQFSGDFPQELENLFKLQHLDLGNNFLTSENFEWLFNLHALVYLDFSYVSIPNPSVWVSFIQRIPNISVMHLNYCNLSAPSSTLSNFSTSISALHLQGNHINSSIFYWLSHLNGSLEVLDLSYNMLAGRIPQSFGHMTAITHLNLGQNLLNGPIPVSFALMTALTYLDLSANQLNGLLPESFSNLSSLQVADLSSNNLTGNLEDILFGPLALLQELSVSENQLTGSLPDITLLSSLKKLQASSNKLNGYLPTAFENYSAIVFLDLSNNHLRGSLPDFTRFSSLESLYLHSNEFSGSLPDFTGCSSLRELRLGENRLTEWETQSIGLLSNLIELDLSMNSIRSTILEAHLSNLSSLEYMRTSFNSLTFEFSSEWLPPFQLRELYLASCKLGPKFPNWIQNQEYIDHLDISNSQISDIIPLWFWNISSSLLLLNLSSNQISGKFSWKYGHITEIDLSSNLFDGPLPPIPTKCSKMNLSGNKFSGTLLSLSVVKDISIRFLDISHNQLFGTLPDNWMYFQGLVFLNLGYNNFSGTIPKSIGHLVSLETLILRNNMLYGELPASLRNCSNLGFVDFGLNKLSGKVPSWIGEDLAHLYALILKSNRFYGSIPYETCHLSNLHFLDLSINRIFGTIPPCFSNFTAMTQKGSEAAEHMYSSTNLYTDSVIPSEFPSAPAEAQSPSYNYYYDDVIARWKGQEFEYGRNFAYLKMIDLSSNELTGEIPTAITRLLELKGLNLSGNGLSGNVPLEIGQLKVLESLDLSTNKFTGEIPLSMSGLNFLAFLNLSNNNFLGRIPSGTQLQGFGISTYDGNTGLCGKPLTSICPGDEPADHVQPSFEEYEVDGDDSEYERWLYISVVLGFSTTFWGFIGTLVLSSRWRHAYFLFLDNLKERFCVWMAMHIRRFPRDG</sequence>
<evidence type="ECO:0000256" key="1">
    <source>
        <dbReference type="ARBA" id="ARBA00004251"/>
    </source>
</evidence>
<dbReference type="EMBL" id="JAUIZM010000009">
    <property type="protein sequence ID" value="KAK1364373.1"/>
    <property type="molecule type" value="Genomic_DNA"/>
</dbReference>
<keyword evidence="7" id="KW-0677">Repeat</keyword>
<protein>
    <submittedName>
        <fullName evidence="15">Receptor-like protein EIX2</fullName>
    </submittedName>
</protein>
<evidence type="ECO:0000259" key="13">
    <source>
        <dbReference type="Pfam" id="PF08263"/>
    </source>
</evidence>
<reference evidence="15" key="1">
    <citation type="submission" date="2023-02" db="EMBL/GenBank/DDBJ databases">
        <title>Genome of toxic invasive species Heracleum sosnowskyi carries increased number of genes despite the absence of recent whole-genome duplications.</title>
        <authorList>
            <person name="Schelkunov M."/>
            <person name="Shtratnikova V."/>
            <person name="Makarenko M."/>
            <person name="Klepikova A."/>
            <person name="Omelchenko D."/>
            <person name="Novikova G."/>
            <person name="Obukhova E."/>
            <person name="Bogdanov V."/>
            <person name="Penin A."/>
            <person name="Logacheva M."/>
        </authorList>
    </citation>
    <scope>NUCLEOTIDE SEQUENCE</scope>
    <source>
        <strain evidence="15">Hsosn_3</strain>
        <tissue evidence="15">Leaf</tissue>
    </source>
</reference>
<evidence type="ECO:0000313" key="15">
    <source>
        <dbReference type="EMBL" id="KAK1364373.1"/>
    </source>
</evidence>
<evidence type="ECO:0000256" key="11">
    <source>
        <dbReference type="SAM" id="Phobius"/>
    </source>
</evidence>